<dbReference type="PANTHER" id="PTHR45947">
    <property type="entry name" value="SULFOQUINOVOSYL TRANSFERASE SQD2"/>
    <property type="match status" value="1"/>
</dbReference>
<name>A0A4Q2RK00_9HYPH</name>
<protein>
    <submittedName>
        <fullName evidence="1">Glycosyltransferase</fullName>
    </submittedName>
</protein>
<sequence length="367" mass="37956">MRVAFYAPLKAPDHPVPSGDRRMARLLLAALRAGGHDAELVSDFRSFLPAPDPARMRAVEDGAEREADRLASRFAAEGAPDLWFTYHGYYKAPDLLGPRLSAGFGLPYALAEATHAGKRAHGPWAAWHGANAAAIGAAARHICFTPRDAAGLAGLAAPGAIVPLLPFIEAGPVGEAACPGRSAGPVDLVAVAMMRPGDKARSHAVLAEALARLPPDCDWRLTLVGDGPARPAVEALFSGLPPERLVWAGERDAAGVAALLARCDLYVWPGIGEAYGIAYLEAAAAGIPVLAMECGGVASVVTHGVTGLLTPEGDVAGFAAALARLIAEPATRERLGAAGRRMVREERTVARAAAILSAALGGLPRRG</sequence>
<dbReference type="PANTHER" id="PTHR45947:SF3">
    <property type="entry name" value="SULFOQUINOVOSYL TRANSFERASE SQD2"/>
    <property type="match status" value="1"/>
</dbReference>
<dbReference type="AlphaFoldDB" id="A0A4Q2RK00"/>
<evidence type="ECO:0000313" key="1">
    <source>
        <dbReference type="EMBL" id="RYB07882.1"/>
    </source>
</evidence>
<dbReference type="InterPro" id="IPR050194">
    <property type="entry name" value="Glycosyltransferase_grp1"/>
</dbReference>
<evidence type="ECO:0000313" key="2">
    <source>
        <dbReference type="Proteomes" id="UP000289411"/>
    </source>
</evidence>
<gene>
    <name evidence="1" type="ORF">D3272_01845</name>
</gene>
<dbReference type="Proteomes" id="UP000289411">
    <property type="component" value="Unassembled WGS sequence"/>
</dbReference>
<dbReference type="RefSeq" id="WP_129217354.1">
    <property type="nucleotide sequence ID" value="NZ_QYBC01000001.1"/>
</dbReference>
<dbReference type="Gene3D" id="3.40.50.2000">
    <property type="entry name" value="Glycogen Phosphorylase B"/>
    <property type="match status" value="2"/>
</dbReference>
<comment type="caution">
    <text evidence="1">The sequence shown here is derived from an EMBL/GenBank/DDBJ whole genome shotgun (WGS) entry which is preliminary data.</text>
</comment>
<dbReference type="GO" id="GO:0016758">
    <property type="term" value="F:hexosyltransferase activity"/>
    <property type="evidence" value="ECO:0007669"/>
    <property type="project" value="TreeGrafter"/>
</dbReference>
<dbReference type="Pfam" id="PF13692">
    <property type="entry name" value="Glyco_trans_1_4"/>
    <property type="match status" value="1"/>
</dbReference>
<dbReference type="SUPFAM" id="SSF53756">
    <property type="entry name" value="UDP-Glycosyltransferase/glycogen phosphorylase"/>
    <property type="match status" value="1"/>
</dbReference>
<keyword evidence="1" id="KW-0808">Transferase</keyword>
<dbReference type="EMBL" id="QYBC01000001">
    <property type="protein sequence ID" value="RYB07882.1"/>
    <property type="molecule type" value="Genomic_DNA"/>
</dbReference>
<reference evidence="1 2" key="1">
    <citation type="submission" date="2018-09" db="EMBL/GenBank/DDBJ databases">
        <authorList>
            <person name="Grouzdev D.S."/>
            <person name="Krutkina M.S."/>
        </authorList>
    </citation>
    <scope>NUCLEOTIDE SEQUENCE [LARGE SCALE GENOMIC DNA]</scope>
    <source>
        <strain evidence="1 2">RmlP001</strain>
    </source>
</reference>
<keyword evidence="2" id="KW-1185">Reference proteome</keyword>
<organism evidence="1 2">
    <name type="scientific">Lichenibacterium ramalinae</name>
    <dbReference type="NCBI Taxonomy" id="2316527"/>
    <lineage>
        <taxon>Bacteria</taxon>
        <taxon>Pseudomonadati</taxon>
        <taxon>Pseudomonadota</taxon>
        <taxon>Alphaproteobacteria</taxon>
        <taxon>Hyphomicrobiales</taxon>
        <taxon>Lichenihabitantaceae</taxon>
        <taxon>Lichenibacterium</taxon>
    </lineage>
</organism>
<reference evidence="1 2" key="2">
    <citation type="submission" date="2019-02" db="EMBL/GenBank/DDBJ databases">
        <title>'Lichenibacterium ramalinii' gen. nov. sp. nov., 'Lichenibacterium minor' gen. nov. sp. nov.</title>
        <authorList>
            <person name="Pankratov T."/>
        </authorList>
    </citation>
    <scope>NUCLEOTIDE SEQUENCE [LARGE SCALE GENOMIC DNA]</scope>
    <source>
        <strain evidence="1 2">RmlP001</strain>
    </source>
</reference>
<accession>A0A4Q2RK00</accession>
<proteinExistence type="predicted"/>
<dbReference type="CDD" id="cd03801">
    <property type="entry name" value="GT4_PimA-like"/>
    <property type="match status" value="1"/>
</dbReference>
<dbReference type="OrthoDB" id="5443996at2"/>